<accession>A0ABV9R5U8</accession>
<evidence type="ECO:0000313" key="4">
    <source>
        <dbReference type="EMBL" id="MFC4829516.1"/>
    </source>
</evidence>
<feature type="domain" description="DUF7847" evidence="3">
    <location>
        <begin position="80"/>
        <end position="357"/>
    </location>
</feature>
<gene>
    <name evidence="4" type="ORF">ACFPER_11985</name>
</gene>
<evidence type="ECO:0000256" key="2">
    <source>
        <dbReference type="SAM" id="Phobius"/>
    </source>
</evidence>
<dbReference type="InterPro" id="IPR057169">
    <property type="entry name" value="DUF7847"/>
</dbReference>
<organism evidence="4 5">
    <name type="scientific">Agromyces aurantiacus</name>
    <dbReference type="NCBI Taxonomy" id="165814"/>
    <lineage>
        <taxon>Bacteria</taxon>
        <taxon>Bacillati</taxon>
        <taxon>Actinomycetota</taxon>
        <taxon>Actinomycetes</taxon>
        <taxon>Micrococcales</taxon>
        <taxon>Microbacteriaceae</taxon>
        <taxon>Agromyces</taxon>
    </lineage>
</organism>
<reference evidence="5" key="1">
    <citation type="journal article" date="2019" name="Int. J. Syst. Evol. Microbiol.">
        <title>The Global Catalogue of Microorganisms (GCM) 10K type strain sequencing project: providing services to taxonomists for standard genome sequencing and annotation.</title>
        <authorList>
            <consortium name="The Broad Institute Genomics Platform"/>
            <consortium name="The Broad Institute Genome Sequencing Center for Infectious Disease"/>
            <person name="Wu L."/>
            <person name="Ma J."/>
        </authorList>
    </citation>
    <scope>NUCLEOTIDE SEQUENCE [LARGE SCALE GENOMIC DNA]</scope>
    <source>
        <strain evidence="5">CGMCC 1.12192</strain>
    </source>
</reference>
<dbReference type="PANTHER" id="PTHR33133">
    <property type="entry name" value="OS08G0107100 PROTEIN-RELATED"/>
    <property type="match status" value="1"/>
</dbReference>
<feature type="transmembrane region" description="Helical" evidence="2">
    <location>
        <begin position="89"/>
        <end position="117"/>
    </location>
</feature>
<keyword evidence="2" id="KW-0812">Transmembrane</keyword>
<name>A0ABV9R5U8_9MICO</name>
<dbReference type="EMBL" id="JBHSJC010000001">
    <property type="protein sequence ID" value="MFC4829516.1"/>
    <property type="molecule type" value="Genomic_DNA"/>
</dbReference>
<feature type="region of interest" description="Disordered" evidence="1">
    <location>
        <begin position="1"/>
        <end position="62"/>
    </location>
</feature>
<comment type="caution">
    <text evidence="4">The sequence shown here is derived from an EMBL/GenBank/DDBJ whole genome shotgun (WGS) entry which is preliminary data.</text>
</comment>
<feature type="transmembrane region" description="Helical" evidence="2">
    <location>
        <begin position="284"/>
        <end position="314"/>
    </location>
</feature>
<feature type="transmembrane region" description="Helical" evidence="2">
    <location>
        <begin position="334"/>
        <end position="357"/>
    </location>
</feature>
<protein>
    <submittedName>
        <fullName evidence="4">Glycerophosphoryl diester phosphodiesterase membrane domain-containing protein</fullName>
    </submittedName>
</protein>
<feature type="transmembrane region" description="Helical" evidence="2">
    <location>
        <begin position="186"/>
        <end position="218"/>
    </location>
</feature>
<dbReference type="Pfam" id="PF25231">
    <property type="entry name" value="DUF7847"/>
    <property type="match status" value="1"/>
</dbReference>
<dbReference type="RefSeq" id="WP_204393295.1">
    <property type="nucleotide sequence ID" value="NZ_JAFBBW010000001.1"/>
</dbReference>
<sequence length="400" mass="41498">MQVSDHDWVQPVPPPLPPGAATPPLPPAAPPQYGTPQYGPPSPAHAPIGAGPQGWTPPPRPGLLPLRPMGFGTLLWAPFRTLRRNPAPVFGTGLVVQLASAIASAALFVPLFVWIFGRIENADAADLDAILSGAVGWVVLLSIVPIAVSLVAGAFLQGVMVVEVASGTLGERLTFGALWRRAAARIWPLIGWTLLVGVVVGAVFALVVGGVVAVAILFPDPATVVVVVLLALAILLGLAVLGAWLGTKLALVPSAIVLERAGITTAMRRSWSLTNGSFWRTFGLILLVGLILSAAAQVVVQPVSFLGTILAMIIDPTAGDTYLGISIATTVATLVLSVLIGAITSVVQAALIAVIYIDLRMRTEGLDLELERHVEARESGLPVADPYLPPQAGASAATWS</sequence>
<keyword evidence="5" id="KW-1185">Reference proteome</keyword>
<evidence type="ECO:0000256" key="1">
    <source>
        <dbReference type="SAM" id="MobiDB-lite"/>
    </source>
</evidence>
<evidence type="ECO:0000259" key="3">
    <source>
        <dbReference type="Pfam" id="PF25231"/>
    </source>
</evidence>
<dbReference type="Proteomes" id="UP001595960">
    <property type="component" value="Unassembled WGS sequence"/>
</dbReference>
<feature type="compositionally biased region" description="Pro residues" evidence="1">
    <location>
        <begin position="11"/>
        <end position="30"/>
    </location>
</feature>
<evidence type="ECO:0000313" key="5">
    <source>
        <dbReference type="Proteomes" id="UP001595960"/>
    </source>
</evidence>
<proteinExistence type="predicted"/>
<feature type="transmembrane region" description="Helical" evidence="2">
    <location>
        <begin position="224"/>
        <end position="245"/>
    </location>
</feature>
<keyword evidence="2" id="KW-0472">Membrane</keyword>
<feature type="transmembrane region" description="Helical" evidence="2">
    <location>
        <begin position="137"/>
        <end position="165"/>
    </location>
</feature>
<dbReference type="PANTHER" id="PTHR33133:SF1">
    <property type="entry name" value="EXPRESSED PROTEIN-RELATED"/>
    <property type="match status" value="1"/>
</dbReference>
<keyword evidence="2" id="KW-1133">Transmembrane helix</keyword>